<dbReference type="Proteomes" id="UP000661012">
    <property type="component" value="Unassembled WGS sequence"/>
</dbReference>
<evidence type="ECO:0000313" key="1">
    <source>
        <dbReference type="EMBL" id="MBD8109370.1"/>
    </source>
</evidence>
<organism evidence="1 2">
    <name type="scientific">Erwinia persicina</name>
    <dbReference type="NCBI Taxonomy" id="55211"/>
    <lineage>
        <taxon>Bacteria</taxon>
        <taxon>Pseudomonadati</taxon>
        <taxon>Pseudomonadota</taxon>
        <taxon>Gammaproteobacteria</taxon>
        <taxon>Enterobacterales</taxon>
        <taxon>Erwiniaceae</taxon>
        <taxon>Erwinia</taxon>
    </lineage>
</organism>
<proteinExistence type="predicted"/>
<accession>A0ABR9A066</accession>
<dbReference type="RefSeq" id="WP_191931388.1">
    <property type="nucleotide sequence ID" value="NZ_JACYNM010000055.1"/>
</dbReference>
<reference evidence="1 2" key="1">
    <citation type="journal article" date="2020" name="FEMS Microbiol. Ecol.">
        <title>Temporal dynamics of bacterial communities during seed development and maturation.</title>
        <authorList>
            <person name="Chesneau G."/>
            <person name="Torres-Cortes G."/>
            <person name="Briand M."/>
            <person name="Darrasse A."/>
            <person name="Preveaux A."/>
            <person name="Marais C."/>
            <person name="Jacques M.A."/>
            <person name="Shade A."/>
            <person name="Barret M."/>
        </authorList>
    </citation>
    <scope>NUCLEOTIDE SEQUENCE [LARGE SCALE GENOMIC DNA]</scope>
    <source>
        <strain evidence="1 2">CFBP13732</strain>
    </source>
</reference>
<sequence>MSNPVAALIGWLKHYDLEQQYEIAFLICTIHPGTFDTDIFDQEKTLANLYSMLESSASGTHKDLGYIISFRAIFDFLFTEKRGSKEGWDRTVCLFDSVINDPNPSENRPASMVQHAQEMKDKLPERMTIWFDICDSWKKLKESDLSDASLERWHDAYIFSEIKFFKSNV</sequence>
<protein>
    <submittedName>
        <fullName evidence="1">Uncharacterized protein</fullName>
    </submittedName>
</protein>
<name>A0ABR9A066_9GAMM</name>
<evidence type="ECO:0000313" key="2">
    <source>
        <dbReference type="Proteomes" id="UP000661012"/>
    </source>
</evidence>
<keyword evidence="2" id="KW-1185">Reference proteome</keyword>
<comment type="caution">
    <text evidence="1">The sequence shown here is derived from an EMBL/GenBank/DDBJ whole genome shotgun (WGS) entry which is preliminary data.</text>
</comment>
<gene>
    <name evidence="1" type="ORF">IFT93_23710</name>
</gene>
<dbReference type="EMBL" id="JACYNN010000052">
    <property type="protein sequence ID" value="MBD8109370.1"/>
    <property type="molecule type" value="Genomic_DNA"/>
</dbReference>